<dbReference type="SUPFAM" id="SSF51261">
    <property type="entry name" value="Duplicated hybrid motif"/>
    <property type="match status" value="1"/>
</dbReference>
<dbReference type="Pfam" id="PF01551">
    <property type="entry name" value="Peptidase_M23"/>
    <property type="match status" value="1"/>
</dbReference>
<dbReference type="RefSeq" id="WP_272652330.1">
    <property type="nucleotide sequence ID" value="NZ_JAZDDG010000008.1"/>
</dbReference>
<gene>
    <name evidence="2" type="ORF">V1I91_16330</name>
</gene>
<evidence type="ECO:0000313" key="2">
    <source>
        <dbReference type="EMBL" id="MEE1977647.1"/>
    </source>
</evidence>
<feature type="domain" description="M23ase beta-sheet core" evidence="1">
    <location>
        <begin position="94"/>
        <end position="193"/>
    </location>
</feature>
<dbReference type="CDD" id="cd12797">
    <property type="entry name" value="M23_peptidase"/>
    <property type="match status" value="1"/>
</dbReference>
<dbReference type="PANTHER" id="PTHR21666:SF270">
    <property type="entry name" value="MUREIN HYDROLASE ACTIVATOR ENVC"/>
    <property type="match status" value="1"/>
</dbReference>
<protein>
    <submittedName>
        <fullName evidence="2">Peptidoglycan DD-metalloendopeptidase family protein</fullName>
    </submittedName>
</protein>
<reference evidence="2 3" key="1">
    <citation type="submission" date="2024-01" db="EMBL/GenBank/DDBJ databases">
        <title>Maribacter spp. originated from different algae showed divergent polysaccharides utilization ability.</title>
        <authorList>
            <person name="Wang H."/>
            <person name="Wu Y."/>
        </authorList>
    </citation>
    <scope>NUCLEOTIDE SEQUENCE [LARGE SCALE GENOMIC DNA]</scope>
    <source>
        <strain evidence="2 3">PR1</strain>
    </source>
</reference>
<evidence type="ECO:0000259" key="1">
    <source>
        <dbReference type="Pfam" id="PF01551"/>
    </source>
</evidence>
<dbReference type="Gene3D" id="2.70.70.10">
    <property type="entry name" value="Glucose Permease (Domain IIA)"/>
    <property type="match status" value="1"/>
</dbReference>
<sequence length="227" mass="25524">MNTLEHILTNFSDQSIPILENTLPIQSYVPLDLSADNTELKDFDITDPESCQSYIDNILKSKAGKVAYGGYLEVRNLYKDKSGFNQNFGEPRNIHLGIDYWATEGTEVFTPLNGVVHSFKNNSNVGDYGPTIILEHSLEDFVFYTLYGHLSLESLVGLSIGKKFEAKSVLATLGNPEINVNYAPHLHFQIIKDLQGSRGDYPGVCSKQQLDFYRNNCIDPNLLLKIR</sequence>
<keyword evidence="3" id="KW-1185">Reference proteome</keyword>
<dbReference type="EMBL" id="JAZDDG010000008">
    <property type="protein sequence ID" value="MEE1977647.1"/>
    <property type="molecule type" value="Genomic_DNA"/>
</dbReference>
<proteinExistence type="predicted"/>
<dbReference type="InterPro" id="IPR016047">
    <property type="entry name" value="M23ase_b-sheet_dom"/>
</dbReference>
<dbReference type="PANTHER" id="PTHR21666">
    <property type="entry name" value="PEPTIDASE-RELATED"/>
    <property type="match status" value="1"/>
</dbReference>
<dbReference type="InterPro" id="IPR011055">
    <property type="entry name" value="Dup_hybrid_motif"/>
</dbReference>
<comment type="caution">
    <text evidence="2">The sequence shown here is derived from an EMBL/GenBank/DDBJ whole genome shotgun (WGS) entry which is preliminary data.</text>
</comment>
<name>A0ABU7IXD4_9FLAO</name>
<accession>A0ABU7IXD4</accession>
<evidence type="ECO:0000313" key="3">
    <source>
        <dbReference type="Proteomes" id="UP001356308"/>
    </source>
</evidence>
<dbReference type="Proteomes" id="UP001356308">
    <property type="component" value="Unassembled WGS sequence"/>
</dbReference>
<dbReference type="InterPro" id="IPR050570">
    <property type="entry name" value="Cell_wall_metabolism_enzyme"/>
</dbReference>
<organism evidence="2 3">
    <name type="scientific">Maribacter cobaltidurans</name>
    <dbReference type="NCBI Taxonomy" id="1178778"/>
    <lineage>
        <taxon>Bacteria</taxon>
        <taxon>Pseudomonadati</taxon>
        <taxon>Bacteroidota</taxon>
        <taxon>Flavobacteriia</taxon>
        <taxon>Flavobacteriales</taxon>
        <taxon>Flavobacteriaceae</taxon>
        <taxon>Maribacter</taxon>
    </lineage>
</organism>